<evidence type="ECO:0000313" key="3">
    <source>
        <dbReference type="Proteomes" id="UP000051530"/>
    </source>
</evidence>
<dbReference type="OrthoDB" id="10553709at2759"/>
<accession>A0A0R0LZL8</accession>
<keyword evidence="3" id="KW-1185">Reference proteome</keyword>
<gene>
    <name evidence="2" type="ORF">M153_2641000109</name>
</gene>
<dbReference type="VEuPathDB" id="MicrosporidiaDB:M153_2641000109"/>
<dbReference type="Proteomes" id="UP000051530">
    <property type="component" value="Unassembled WGS sequence"/>
</dbReference>
<dbReference type="AlphaFoldDB" id="A0A0R0LZL8"/>
<dbReference type="EMBL" id="LGUB01000660">
    <property type="protein sequence ID" value="KRH92814.1"/>
    <property type="molecule type" value="Genomic_DNA"/>
</dbReference>
<feature type="compositionally biased region" description="Polar residues" evidence="1">
    <location>
        <begin position="165"/>
        <end position="177"/>
    </location>
</feature>
<feature type="region of interest" description="Disordered" evidence="1">
    <location>
        <begin position="161"/>
        <end position="180"/>
    </location>
</feature>
<evidence type="ECO:0000256" key="1">
    <source>
        <dbReference type="SAM" id="MobiDB-lite"/>
    </source>
</evidence>
<comment type="caution">
    <text evidence="2">The sequence shown here is derived from an EMBL/GenBank/DDBJ whole genome shotgun (WGS) entry which is preliminary data.</text>
</comment>
<sequence length="543" mass="61760">MQESSSDIQEVGAIENDSDSIDILEVKTTTRTTTRNVKKRNVKKKNDLPKYEKMTLAQRIAHLQKLQTDQIQADRLQTDQIQADRLQTGQAQADQVQTGRAEMYKSSNRPPSIENGVKKTTNKKTTAIKRSTKTSINNMGQDLQPEIPQSEIHNAMLNPKHKPVQSEQTVQNTQFSNKDNKQENKNTMVTFHQIEQYNIGKTSSVKHPIVINDMIDQNHQTNDLKTSIKEKTDVRSETGLSEKVPQSFIQQPVITQSKSFIQQPVITQSKSFIQHPVITQSKVTSTIEQSLVQQKVGQERVVQPAVQQKALQERLEQPSNIKRVKCNTIKAFTQARPIVNIKSNTNTNIKSNTTNSNAKSDMNDKMVTFTVLHNNKPYSHTLNRTDSLKSVYSLYCDNNIKLSYNNKIVSKFSSLNVLKINNGDTIETWDCEHDVSTNTSHETSNDLNNSNEGVLTDTVYCYTNCTESKSNVLKINYSQTISLLLHYHKDETLNELIERINLVNEYHEDMKMDCVYKILVRNGEKITGVHNILKEGDCLDTFS</sequence>
<feature type="region of interest" description="Disordered" evidence="1">
    <location>
        <begin position="100"/>
        <end position="122"/>
    </location>
</feature>
<evidence type="ECO:0008006" key="4">
    <source>
        <dbReference type="Google" id="ProtNLM"/>
    </source>
</evidence>
<name>A0A0R0LZL8_9MICR</name>
<organism evidence="2 3">
    <name type="scientific">Pseudoloma neurophilia</name>
    <dbReference type="NCBI Taxonomy" id="146866"/>
    <lineage>
        <taxon>Eukaryota</taxon>
        <taxon>Fungi</taxon>
        <taxon>Fungi incertae sedis</taxon>
        <taxon>Microsporidia</taxon>
        <taxon>Pseudoloma</taxon>
    </lineage>
</organism>
<evidence type="ECO:0000313" key="2">
    <source>
        <dbReference type="EMBL" id="KRH92814.1"/>
    </source>
</evidence>
<reference evidence="2 3" key="1">
    <citation type="submission" date="2015-07" db="EMBL/GenBank/DDBJ databases">
        <title>The genome of Pseudoloma neurophilia, a relevant intracellular parasite of the zebrafish.</title>
        <authorList>
            <person name="Ndikumana S."/>
            <person name="Pelin A."/>
            <person name="Sanders J."/>
            <person name="Corradi N."/>
        </authorList>
    </citation>
    <scope>NUCLEOTIDE SEQUENCE [LARGE SCALE GENOMIC DNA]</scope>
    <source>
        <strain evidence="2 3">MK1</strain>
    </source>
</reference>
<protein>
    <recommendedName>
        <fullName evidence="4">Ubiquitin-like domain-containing protein</fullName>
    </recommendedName>
</protein>
<proteinExistence type="predicted"/>